<evidence type="ECO:0000313" key="2">
    <source>
        <dbReference type="Proteomes" id="UP000001340"/>
    </source>
</evidence>
<evidence type="ECO:0000313" key="1">
    <source>
        <dbReference type="EMBL" id="EKR55687.1"/>
    </source>
</evidence>
<proteinExistence type="predicted"/>
<reference evidence="1 2" key="1">
    <citation type="submission" date="2012-10" db="EMBL/GenBank/DDBJ databases">
        <authorList>
            <person name="Harkins D.M."/>
            <person name="Durkin A.S."/>
            <person name="Brinkac L.M."/>
            <person name="Haft D.H."/>
            <person name="Selengut J.D."/>
            <person name="Sanka R."/>
            <person name="DePew J."/>
            <person name="Purushe J."/>
            <person name="Chanthongthip A."/>
            <person name="Lattana O."/>
            <person name="Phetsouvanh R."/>
            <person name="Newton P.N."/>
            <person name="Vinetz J.M."/>
            <person name="Sutton G.G."/>
            <person name="Nierman W.C."/>
            <person name="Fouts D.E."/>
        </authorList>
    </citation>
    <scope>NUCLEOTIDE SEQUENCE [LARGE SCALE GENOMIC DNA]</scope>
    <source>
        <strain evidence="1 2">UI 12758</strain>
    </source>
</reference>
<dbReference type="Proteomes" id="UP000001340">
    <property type="component" value="Unassembled WGS sequence"/>
</dbReference>
<organism evidence="1 2">
    <name type="scientific">Leptospira interrogans str. UI 12758</name>
    <dbReference type="NCBI Taxonomy" id="1049938"/>
    <lineage>
        <taxon>Bacteria</taxon>
        <taxon>Pseudomonadati</taxon>
        <taxon>Spirochaetota</taxon>
        <taxon>Spirochaetia</taxon>
        <taxon>Leptospirales</taxon>
        <taxon>Leptospiraceae</taxon>
        <taxon>Leptospira</taxon>
    </lineage>
</organism>
<gene>
    <name evidence="1" type="ORF">LEP1GSC105_2455</name>
</gene>
<dbReference type="EMBL" id="AHNR02000028">
    <property type="protein sequence ID" value="EKR55687.1"/>
    <property type="molecule type" value="Genomic_DNA"/>
</dbReference>
<comment type="caution">
    <text evidence="1">The sequence shown here is derived from an EMBL/GenBank/DDBJ whole genome shotgun (WGS) entry which is preliminary data.</text>
</comment>
<protein>
    <submittedName>
        <fullName evidence="1">Uncharacterized protein</fullName>
    </submittedName>
</protein>
<accession>A0A0E2D6L8</accession>
<name>A0A0E2D6L8_LEPIR</name>
<dbReference type="RefSeq" id="WP_000569946.1">
    <property type="nucleotide sequence ID" value="NZ_AHNR02000028.1"/>
</dbReference>
<sequence length="184" mass="20697">MIEILELQTKHGKIKIIDDRSFRVGSEDNLHLYDYIYKANDENYYASTQFGIFTSDAQAILLNNGGASGLHEHCYVIDDITLLLCVGDSIFCLGIPSLELLWISQVDSACCFGIYKISDGFIIHGELEITRINTSGNIVWQHSGSDIFTTAKGGDTFKIENDIIYAKSWDHRRYKFSLSGEVLV</sequence>
<dbReference type="AlphaFoldDB" id="A0A0E2D6L8"/>